<feature type="transmembrane region" description="Helical" evidence="2">
    <location>
        <begin position="6"/>
        <end position="23"/>
    </location>
</feature>
<evidence type="ECO:0000256" key="1">
    <source>
        <dbReference type="SAM" id="MobiDB-lite"/>
    </source>
</evidence>
<evidence type="ECO:0000256" key="2">
    <source>
        <dbReference type="SAM" id="Phobius"/>
    </source>
</evidence>
<protein>
    <submittedName>
        <fullName evidence="3">Uncharacterized protein</fullName>
    </submittedName>
</protein>
<feature type="compositionally biased region" description="Basic and acidic residues" evidence="1">
    <location>
        <begin position="33"/>
        <end position="45"/>
    </location>
</feature>
<sequence>MFGFSPNKLLFTVIIIAAVWYAFKWLGRMQERQDKTPKNVSRDQGESQAPQASPKDAEYEELVACSKCGDYVIADKRSGCGKDGCPFDK</sequence>
<dbReference type="EMBL" id="FLYE01000023">
    <property type="protein sequence ID" value="SCA56884.1"/>
    <property type="molecule type" value="Genomic_DNA"/>
</dbReference>
<evidence type="ECO:0000313" key="3">
    <source>
        <dbReference type="EMBL" id="SCA56884.1"/>
    </source>
</evidence>
<feature type="region of interest" description="Disordered" evidence="1">
    <location>
        <begin position="33"/>
        <end position="58"/>
    </location>
</feature>
<dbReference type="RefSeq" id="WP_069188943.1">
    <property type="nucleotide sequence ID" value="NZ_FLYE01000023.1"/>
</dbReference>
<dbReference type="AlphaFoldDB" id="A0A1C3RI57"/>
<organism evidence="3 4">
    <name type="scientific">Candidatus Terasakiella magnetica</name>
    <dbReference type="NCBI Taxonomy" id="1867952"/>
    <lineage>
        <taxon>Bacteria</taxon>
        <taxon>Pseudomonadati</taxon>
        <taxon>Pseudomonadota</taxon>
        <taxon>Alphaproteobacteria</taxon>
        <taxon>Rhodospirillales</taxon>
        <taxon>Terasakiellaceae</taxon>
        <taxon>Terasakiella</taxon>
    </lineage>
</organism>
<dbReference type="Proteomes" id="UP000231658">
    <property type="component" value="Unassembled WGS sequence"/>
</dbReference>
<dbReference type="STRING" id="1867952.MTBPR1_30254"/>
<reference evidence="3 4" key="1">
    <citation type="submission" date="2016-07" db="EMBL/GenBank/DDBJ databases">
        <authorList>
            <person name="Lefevre C.T."/>
        </authorList>
    </citation>
    <scope>NUCLEOTIDE SEQUENCE [LARGE SCALE GENOMIC DNA]</scope>
    <source>
        <strain evidence="3">PR1</strain>
    </source>
</reference>
<gene>
    <name evidence="3" type="ORF">MTBPR1_30254</name>
</gene>
<keyword evidence="2" id="KW-1133">Transmembrane helix</keyword>
<accession>A0A1C3RI57</accession>
<proteinExistence type="predicted"/>
<keyword evidence="2" id="KW-0812">Transmembrane</keyword>
<dbReference type="OrthoDB" id="7366267at2"/>
<evidence type="ECO:0000313" key="4">
    <source>
        <dbReference type="Proteomes" id="UP000231658"/>
    </source>
</evidence>
<keyword evidence="2" id="KW-0472">Membrane</keyword>
<name>A0A1C3RI57_9PROT</name>
<keyword evidence="4" id="KW-1185">Reference proteome</keyword>